<dbReference type="OrthoDB" id="9803892at2"/>
<feature type="domain" description="RmlD-like substrate binding" evidence="7">
    <location>
        <begin position="1"/>
        <end position="311"/>
    </location>
</feature>
<keyword evidence="6 8" id="KW-0560">Oxidoreductase</keyword>
<comment type="function">
    <text evidence="6">Catalyzes the reduction of dTDP-6-deoxy-L-lyxo-4-hexulose to yield dTDP-L-rhamnose.</text>
</comment>
<protein>
    <recommendedName>
        <fullName evidence="4 6">dTDP-4-dehydrorhamnose reductase</fullName>
        <ecNumber evidence="3 6">1.1.1.133</ecNumber>
    </recommendedName>
</protein>
<evidence type="ECO:0000313" key="9">
    <source>
        <dbReference type="Proteomes" id="UP000018733"/>
    </source>
</evidence>
<sequence length="320" mass="35205">MKILLFGRSGQIGRAILASLPASAQVMAPDWRDGPAGRNDEAQMSAPLRERWLADFQDPAQLYECTLARAPDVIINAAAYTAVDEAEDNETAAMLINAHAPAVLAQAAVRCGALLIHFSSDYVFDGSGTRPWRETDQGRPCNVYGQSKLAADLAIMGSGCRHLIWRTSWVYASAGNGFLQTIMRLARTRQTLSVVNDQIGAPTDARLLAAITLDVLERYGQHPEHLEDGLYHVAAAGQTSWFDYANHILARMRTRGATLTLEQLLPVSSQDYGSRARRPLNSRLNTAKFLRTFALPLPAWQAGVDAAVDRLCEDWRRDQS</sequence>
<dbReference type="Gene3D" id="3.40.50.720">
    <property type="entry name" value="NAD(P)-binding Rossmann-like Domain"/>
    <property type="match status" value="1"/>
</dbReference>
<dbReference type="PANTHER" id="PTHR10491">
    <property type="entry name" value="DTDP-4-DEHYDRORHAMNOSE REDUCTASE"/>
    <property type="match status" value="1"/>
</dbReference>
<evidence type="ECO:0000259" key="7">
    <source>
        <dbReference type="Pfam" id="PF04321"/>
    </source>
</evidence>
<dbReference type="GO" id="GO:0019305">
    <property type="term" value="P:dTDP-rhamnose biosynthetic process"/>
    <property type="evidence" value="ECO:0007669"/>
    <property type="project" value="UniProtKB-UniPathway"/>
</dbReference>
<evidence type="ECO:0000256" key="4">
    <source>
        <dbReference type="ARBA" id="ARBA00017099"/>
    </source>
</evidence>
<comment type="caution">
    <text evidence="8">The sequence shown here is derived from an EMBL/GenBank/DDBJ whole genome shotgun (WGS) entry which is preliminary data.</text>
</comment>
<proteinExistence type="inferred from homology"/>
<keyword evidence="6" id="KW-0521">NADP</keyword>
<dbReference type="HOGENOM" id="CLU_045518_1_0_4"/>
<accession>V8QRZ7</accession>
<reference evidence="8 9" key="1">
    <citation type="journal article" date="2014" name="Genome Announc.">
        <title>Draft Genome Sequence of Advenella kashmirensis Strain W13003, a Polycyclic Aromatic Hydrocarbon-Degrading Bacterium.</title>
        <authorList>
            <person name="Wang X."/>
            <person name="Jin D."/>
            <person name="Zhou L."/>
            <person name="Wu L."/>
            <person name="An W."/>
            <person name="Zhao L."/>
        </authorList>
    </citation>
    <scope>NUCLEOTIDE SEQUENCE [LARGE SCALE GENOMIC DNA]</scope>
    <source>
        <strain evidence="8 9">W13003</strain>
    </source>
</reference>
<comment type="catalytic activity">
    <reaction evidence="5 6">
        <text>dTDP-beta-L-rhamnose + NADP(+) = dTDP-4-dehydro-beta-L-rhamnose + NADPH + H(+)</text>
        <dbReference type="Rhea" id="RHEA:21796"/>
        <dbReference type="ChEBI" id="CHEBI:15378"/>
        <dbReference type="ChEBI" id="CHEBI:57510"/>
        <dbReference type="ChEBI" id="CHEBI:57783"/>
        <dbReference type="ChEBI" id="CHEBI:58349"/>
        <dbReference type="ChEBI" id="CHEBI:62830"/>
        <dbReference type="EC" id="1.1.1.133"/>
    </reaction>
</comment>
<dbReference type="SUPFAM" id="SSF51735">
    <property type="entry name" value="NAD(P)-binding Rossmann-fold domains"/>
    <property type="match status" value="1"/>
</dbReference>
<dbReference type="InterPro" id="IPR036291">
    <property type="entry name" value="NAD(P)-bd_dom_sf"/>
</dbReference>
<dbReference type="AlphaFoldDB" id="V8QRZ7"/>
<dbReference type="NCBIfam" id="TIGR01214">
    <property type="entry name" value="rmlD"/>
    <property type="match status" value="1"/>
</dbReference>
<dbReference type="CDD" id="cd05254">
    <property type="entry name" value="dTDP_HR_like_SDR_e"/>
    <property type="match status" value="1"/>
</dbReference>
<evidence type="ECO:0000256" key="5">
    <source>
        <dbReference type="ARBA" id="ARBA00048200"/>
    </source>
</evidence>
<evidence type="ECO:0000256" key="2">
    <source>
        <dbReference type="ARBA" id="ARBA00010944"/>
    </source>
</evidence>
<dbReference type="PANTHER" id="PTHR10491:SF4">
    <property type="entry name" value="METHIONINE ADENOSYLTRANSFERASE 2 SUBUNIT BETA"/>
    <property type="match status" value="1"/>
</dbReference>
<comment type="cofactor">
    <cofactor evidence="6">
        <name>Mg(2+)</name>
        <dbReference type="ChEBI" id="CHEBI:18420"/>
    </cofactor>
    <text evidence="6">Binds 1 Mg(2+) ion per monomer.</text>
</comment>
<keyword evidence="9" id="KW-1185">Reference proteome</keyword>
<dbReference type="EC" id="1.1.1.133" evidence="3 6"/>
<evidence type="ECO:0000256" key="1">
    <source>
        <dbReference type="ARBA" id="ARBA00004781"/>
    </source>
</evidence>
<evidence type="ECO:0000256" key="3">
    <source>
        <dbReference type="ARBA" id="ARBA00012929"/>
    </source>
</evidence>
<dbReference type="Pfam" id="PF04321">
    <property type="entry name" value="RmlD_sub_bind"/>
    <property type="match status" value="1"/>
</dbReference>
<comment type="similarity">
    <text evidence="2 6">Belongs to the dTDP-4-dehydrorhamnose reductase family.</text>
</comment>
<dbReference type="InterPro" id="IPR005913">
    <property type="entry name" value="dTDP_dehydrorham_reduct"/>
</dbReference>
<dbReference type="EMBL" id="AYXT01000010">
    <property type="protein sequence ID" value="ETF01769.1"/>
    <property type="molecule type" value="Genomic_DNA"/>
</dbReference>
<dbReference type="Proteomes" id="UP000018733">
    <property type="component" value="Unassembled WGS sequence"/>
</dbReference>
<gene>
    <name evidence="8" type="ORF">W822_13345</name>
</gene>
<dbReference type="GO" id="GO:0005829">
    <property type="term" value="C:cytosol"/>
    <property type="evidence" value="ECO:0007669"/>
    <property type="project" value="TreeGrafter"/>
</dbReference>
<dbReference type="GO" id="GO:0008831">
    <property type="term" value="F:dTDP-4-dehydrorhamnose reductase activity"/>
    <property type="evidence" value="ECO:0007669"/>
    <property type="project" value="UniProtKB-EC"/>
</dbReference>
<dbReference type="Gene3D" id="3.90.25.10">
    <property type="entry name" value="UDP-galactose 4-epimerase, domain 1"/>
    <property type="match status" value="1"/>
</dbReference>
<comment type="pathway">
    <text evidence="1 6">Carbohydrate biosynthesis; dTDP-L-rhamnose biosynthesis.</text>
</comment>
<dbReference type="InterPro" id="IPR029903">
    <property type="entry name" value="RmlD-like-bd"/>
</dbReference>
<dbReference type="UniPathway" id="UPA00124"/>
<name>V8QRZ7_9BURK</name>
<evidence type="ECO:0000313" key="8">
    <source>
        <dbReference type="EMBL" id="ETF01769.1"/>
    </source>
</evidence>
<evidence type="ECO:0000256" key="6">
    <source>
        <dbReference type="RuleBase" id="RU364082"/>
    </source>
</evidence>
<dbReference type="STRING" id="1424334.W822_13345"/>
<organism evidence="8 9">
    <name type="scientific">Advenella kashmirensis W13003</name>
    <dbReference type="NCBI Taxonomy" id="1424334"/>
    <lineage>
        <taxon>Bacteria</taxon>
        <taxon>Pseudomonadati</taxon>
        <taxon>Pseudomonadota</taxon>
        <taxon>Betaproteobacteria</taxon>
        <taxon>Burkholderiales</taxon>
        <taxon>Alcaligenaceae</taxon>
    </lineage>
</organism>
<dbReference type="eggNOG" id="COG1091">
    <property type="taxonomic scope" value="Bacteria"/>
</dbReference>
<dbReference type="PATRIC" id="fig|1424334.3.peg.2677"/>